<name>A0A165MPE2_9AGAM</name>
<dbReference type="EMBL" id="KV425670">
    <property type="protein sequence ID" value="KZT18603.1"/>
    <property type="molecule type" value="Genomic_DNA"/>
</dbReference>
<dbReference type="Proteomes" id="UP000076761">
    <property type="component" value="Unassembled WGS sequence"/>
</dbReference>
<proteinExistence type="predicted"/>
<protein>
    <submittedName>
        <fullName evidence="1">Uncharacterized protein</fullName>
    </submittedName>
</protein>
<sequence length="161" mass="18311">MSYVYVEIDSVKWKYSFRDIPRPIVSCHMPIAQESHDSFDAINILPDPVNYVLFCRCKLENNSVELEAHRYGQELELVEMVKRNRLRTAAAGPADVQETRSLSLLFHGILQGLLNRMQPPCSSGTNNAGQFSDNAQMTRRKCSDCPQIQRNIDGFYGLCLP</sequence>
<keyword evidence="2" id="KW-1185">Reference proteome</keyword>
<reference evidence="1 2" key="1">
    <citation type="journal article" date="2016" name="Mol. Biol. Evol.">
        <title>Comparative Genomics of Early-Diverging Mushroom-Forming Fungi Provides Insights into the Origins of Lignocellulose Decay Capabilities.</title>
        <authorList>
            <person name="Nagy L.G."/>
            <person name="Riley R."/>
            <person name="Tritt A."/>
            <person name="Adam C."/>
            <person name="Daum C."/>
            <person name="Floudas D."/>
            <person name="Sun H."/>
            <person name="Yadav J.S."/>
            <person name="Pangilinan J."/>
            <person name="Larsson K.H."/>
            <person name="Matsuura K."/>
            <person name="Barry K."/>
            <person name="Labutti K."/>
            <person name="Kuo R."/>
            <person name="Ohm R.A."/>
            <person name="Bhattacharya S.S."/>
            <person name="Shirouzu T."/>
            <person name="Yoshinaga Y."/>
            <person name="Martin F.M."/>
            <person name="Grigoriev I.V."/>
            <person name="Hibbett D.S."/>
        </authorList>
    </citation>
    <scope>NUCLEOTIDE SEQUENCE [LARGE SCALE GENOMIC DNA]</scope>
    <source>
        <strain evidence="1 2">HHB14362 ss-1</strain>
    </source>
</reference>
<gene>
    <name evidence="1" type="ORF">NEOLEDRAFT_1152521</name>
</gene>
<organism evidence="1 2">
    <name type="scientific">Neolentinus lepideus HHB14362 ss-1</name>
    <dbReference type="NCBI Taxonomy" id="1314782"/>
    <lineage>
        <taxon>Eukaryota</taxon>
        <taxon>Fungi</taxon>
        <taxon>Dikarya</taxon>
        <taxon>Basidiomycota</taxon>
        <taxon>Agaricomycotina</taxon>
        <taxon>Agaricomycetes</taxon>
        <taxon>Gloeophyllales</taxon>
        <taxon>Gloeophyllaceae</taxon>
        <taxon>Neolentinus</taxon>
    </lineage>
</organism>
<evidence type="ECO:0000313" key="1">
    <source>
        <dbReference type="EMBL" id="KZT18603.1"/>
    </source>
</evidence>
<evidence type="ECO:0000313" key="2">
    <source>
        <dbReference type="Proteomes" id="UP000076761"/>
    </source>
</evidence>
<dbReference type="InParanoid" id="A0A165MPE2"/>
<dbReference type="AlphaFoldDB" id="A0A165MPE2"/>
<accession>A0A165MPE2</accession>